<keyword evidence="1" id="KW-0812">Transmembrane</keyword>
<comment type="caution">
    <text evidence="3">The sequence shown here is derived from an EMBL/GenBank/DDBJ whole genome shotgun (WGS) entry which is preliminary data.</text>
</comment>
<name>A0A6P1DY00_9GAMM</name>
<proteinExistence type="predicted"/>
<dbReference type="PANTHER" id="PTHR13696:SF52">
    <property type="entry name" value="PARA FAMILY PROTEIN CT_582"/>
    <property type="match status" value="1"/>
</dbReference>
<keyword evidence="4" id="KW-1185">Reference proteome</keyword>
<keyword evidence="1" id="KW-1133">Transmembrane helix</keyword>
<reference evidence="3 4" key="2">
    <citation type="submission" date="2020-02" db="EMBL/GenBank/DDBJ databases">
        <title>Genome sequences of Thiorhodococcus mannitoliphagus and Thiorhodococcus minor, purple sulfur photosynthetic bacteria in the gammaproteobacterial family, Chromatiaceae.</title>
        <authorList>
            <person name="Aviles F.A."/>
            <person name="Meyer T.E."/>
            <person name="Kyndt J.A."/>
        </authorList>
    </citation>
    <scope>NUCLEOTIDE SEQUENCE [LARGE SCALE GENOMIC DNA]</scope>
    <source>
        <strain evidence="3 4">DSM 18266</strain>
    </source>
</reference>
<dbReference type="InterPro" id="IPR025669">
    <property type="entry name" value="AAA_dom"/>
</dbReference>
<dbReference type="Proteomes" id="UP000471640">
    <property type="component" value="Unassembled WGS sequence"/>
</dbReference>
<gene>
    <name evidence="3" type="ORF">G3480_11930</name>
</gene>
<dbReference type="InterPro" id="IPR027417">
    <property type="entry name" value="P-loop_NTPase"/>
</dbReference>
<dbReference type="EMBL" id="JAAIJR010000042">
    <property type="protein sequence ID" value="NEX21012.1"/>
    <property type="molecule type" value="Genomic_DNA"/>
</dbReference>
<feature type="domain" description="AAA" evidence="2">
    <location>
        <begin position="14"/>
        <end position="186"/>
    </location>
</feature>
<dbReference type="Gene3D" id="3.40.50.300">
    <property type="entry name" value="P-loop containing nucleotide triphosphate hydrolases"/>
    <property type="match status" value="1"/>
</dbReference>
<evidence type="ECO:0000313" key="4">
    <source>
        <dbReference type="Proteomes" id="UP000471640"/>
    </source>
</evidence>
<evidence type="ECO:0000313" key="3">
    <source>
        <dbReference type="EMBL" id="NEX21012.1"/>
    </source>
</evidence>
<keyword evidence="1" id="KW-0472">Membrane</keyword>
<feature type="transmembrane region" description="Helical" evidence="1">
    <location>
        <begin position="341"/>
        <end position="360"/>
    </location>
</feature>
<evidence type="ECO:0000259" key="2">
    <source>
        <dbReference type="Pfam" id="PF13614"/>
    </source>
</evidence>
<dbReference type="InterPro" id="IPR050678">
    <property type="entry name" value="DNA_Partitioning_ATPase"/>
</dbReference>
<dbReference type="RefSeq" id="WP_164654117.1">
    <property type="nucleotide sequence ID" value="NZ_JAAIJR010000042.1"/>
</dbReference>
<dbReference type="AlphaFoldDB" id="A0A6P1DY00"/>
<dbReference type="PANTHER" id="PTHR13696">
    <property type="entry name" value="P-LOOP CONTAINING NUCLEOSIDE TRIPHOSPHATE HYDROLASE"/>
    <property type="match status" value="1"/>
</dbReference>
<protein>
    <submittedName>
        <fullName evidence="3">AAA family ATPase</fullName>
    </submittedName>
</protein>
<evidence type="ECO:0000256" key="1">
    <source>
        <dbReference type="SAM" id="Phobius"/>
    </source>
</evidence>
<accession>A0A6P1DY00</accession>
<dbReference type="SUPFAM" id="SSF52540">
    <property type="entry name" value="P-loop containing nucleoside triphosphate hydrolases"/>
    <property type="match status" value="1"/>
</dbReference>
<dbReference type="CDD" id="cd02042">
    <property type="entry name" value="ParAB_family"/>
    <property type="match status" value="1"/>
</dbReference>
<sequence length="438" mass="47376">MTPTTPDTQQPSPEIIAVVSQEAGVGKTTTAVNLALALAAAGRTVLLMDLDPAGRAGQALAPGALDRGGSERMLREAQISRDMIVGTSIPDIYVAQASAGLSDLGSELAPMGDCLTRLFQAIGTIHSLSLDFEHVVIDCPSSLSLLTLNALTAAHRVLVPLPCDPAVLEGLPTLLKDISRLRANLAQPLYGVSLLMSLCDRDGSTHDFIATVRHEYGRMTLLTEIPLDEAVQEAAEAGRPLLVQCSSCEVSLAFQSLGSEWLTLSEQGDQPDGTWRFKARQDRMARYREDMGRNIEAWLVDPTSRLYDAEAASRHQDTQAMEELFAATQPVSRARLGVRPLLVILLAGVLILLPAALWLGSWATAQEDWRIELGARLIGSDRFWNAGSLLLARSDANAYRELLYAIRLVEGNRERLRACGEGASVDGSTECVIRVQTR</sequence>
<organism evidence="3 4">
    <name type="scientific">Thiorhodococcus mannitoliphagus</name>
    <dbReference type="NCBI Taxonomy" id="329406"/>
    <lineage>
        <taxon>Bacteria</taxon>
        <taxon>Pseudomonadati</taxon>
        <taxon>Pseudomonadota</taxon>
        <taxon>Gammaproteobacteria</taxon>
        <taxon>Chromatiales</taxon>
        <taxon>Chromatiaceae</taxon>
        <taxon>Thiorhodococcus</taxon>
    </lineage>
</organism>
<reference evidence="4" key="1">
    <citation type="journal article" date="2020" name="Microbiol. Resour. Announc.">
        <title>Draft Genome Sequences of Thiorhodococcus mannitoliphagus and Thiorhodococcus minor, Purple Sulfur Photosynthetic Bacteria in the Gammaproteobacterial Family Chromatiaceae.</title>
        <authorList>
            <person name="Aviles F.A."/>
            <person name="Meyer T.E."/>
            <person name="Kyndt J.A."/>
        </authorList>
    </citation>
    <scope>NUCLEOTIDE SEQUENCE [LARGE SCALE GENOMIC DNA]</scope>
    <source>
        <strain evidence="4">DSM 18266</strain>
    </source>
</reference>
<dbReference type="Pfam" id="PF13614">
    <property type="entry name" value="AAA_31"/>
    <property type="match status" value="1"/>
</dbReference>